<keyword evidence="2" id="KW-1185">Reference proteome</keyword>
<dbReference type="SFLD" id="SFLDS00003">
    <property type="entry name" value="Haloacid_Dehalogenase"/>
    <property type="match status" value="1"/>
</dbReference>
<protein>
    <submittedName>
        <fullName evidence="1">Carotenoid oxygenase</fullName>
    </submittedName>
</protein>
<dbReference type="Proteomes" id="UP000291236">
    <property type="component" value="Chromosome"/>
</dbReference>
<dbReference type="SFLD" id="SFLDG01129">
    <property type="entry name" value="C1.5:_HAD__Beta-PGM__Phosphata"/>
    <property type="match status" value="1"/>
</dbReference>
<evidence type="ECO:0000313" key="2">
    <source>
        <dbReference type="Proteomes" id="UP000291236"/>
    </source>
</evidence>
<dbReference type="GO" id="GO:0008967">
    <property type="term" value="F:phosphoglycolate phosphatase activity"/>
    <property type="evidence" value="ECO:0007669"/>
    <property type="project" value="TreeGrafter"/>
</dbReference>
<dbReference type="GO" id="GO:0005829">
    <property type="term" value="C:cytosol"/>
    <property type="evidence" value="ECO:0007669"/>
    <property type="project" value="TreeGrafter"/>
</dbReference>
<dbReference type="AlphaFoldDB" id="A0A4P2VVM6"/>
<dbReference type="RefSeq" id="WP_130609769.1">
    <property type="nucleotide sequence ID" value="NZ_AP019368.1"/>
</dbReference>
<name>A0A4P2VVM6_FLUSA</name>
<dbReference type="InterPro" id="IPR050155">
    <property type="entry name" value="HAD-like_hydrolase_sf"/>
</dbReference>
<dbReference type="NCBIfam" id="TIGR01549">
    <property type="entry name" value="HAD-SF-IA-v1"/>
    <property type="match status" value="1"/>
</dbReference>
<dbReference type="PANTHER" id="PTHR43434:SF13">
    <property type="entry name" value="PHOSPHOGLYCOLATE PHOSPHATASE"/>
    <property type="match status" value="1"/>
</dbReference>
<proteinExistence type="predicted"/>
<organism evidence="1 2">
    <name type="scientific">Fluviispira sanaruensis</name>
    <dbReference type="NCBI Taxonomy" id="2493639"/>
    <lineage>
        <taxon>Bacteria</taxon>
        <taxon>Pseudomonadati</taxon>
        <taxon>Bdellovibrionota</taxon>
        <taxon>Oligoflexia</taxon>
        <taxon>Silvanigrellales</taxon>
        <taxon>Silvanigrellaceae</taxon>
        <taxon>Fluviispira</taxon>
    </lineage>
</organism>
<dbReference type="InterPro" id="IPR036412">
    <property type="entry name" value="HAD-like_sf"/>
</dbReference>
<dbReference type="InterPro" id="IPR006439">
    <property type="entry name" value="HAD-SF_hydro_IA"/>
</dbReference>
<dbReference type="PANTHER" id="PTHR43434">
    <property type="entry name" value="PHOSPHOGLYCOLATE PHOSPHATASE"/>
    <property type="match status" value="1"/>
</dbReference>
<evidence type="ECO:0000313" key="1">
    <source>
        <dbReference type="EMBL" id="BBH53595.1"/>
    </source>
</evidence>
<dbReference type="Pfam" id="PF13419">
    <property type="entry name" value="HAD_2"/>
    <property type="match status" value="1"/>
</dbReference>
<dbReference type="Gene3D" id="3.40.50.1000">
    <property type="entry name" value="HAD superfamily/HAD-like"/>
    <property type="match status" value="1"/>
</dbReference>
<sequence>MKIAIFDFDGVIADSRLAIFEAFKVISIRKKMPLITSDEIFNLSIKQILSKYKIRWYQIPYYLNLSRKIIFLNRNLITLDQQIIKMFEFLNLENIKIIILSSNSDNLINEFIQKNLPEIKFTEVIGGVSLFGKTSKIKQLTKRHSKNKNNFIYIGDEVRDIIAARNAAIKSVAVLWGKESEYLLAQERPSYIAKSGCELAHILNKFALE</sequence>
<dbReference type="KEGG" id="sbf:JCM31447_20420"/>
<dbReference type="GO" id="GO:0006281">
    <property type="term" value="P:DNA repair"/>
    <property type="evidence" value="ECO:0007669"/>
    <property type="project" value="TreeGrafter"/>
</dbReference>
<dbReference type="InterPro" id="IPR041492">
    <property type="entry name" value="HAD_2"/>
</dbReference>
<dbReference type="InterPro" id="IPR023214">
    <property type="entry name" value="HAD_sf"/>
</dbReference>
<dbReference type="EMBL" id="AP019368">
    <property type="protein sequence ID" value="BBH53595.1"/>
    <property type="molecule type" value="Genomic_DNA"/>
</dbReference>
<dbReference type="SUPFAM" id="SSF56784">
    <property type="entry name" value="HAD-like"/>
    <property type="match status" value="1"/>
</dbReference>
<dbReference type="InterPro" id="IPR023198">
    <property type="entry name" value="PGP-like_dom2"/>
</dbReference>
<accession>A0A4P2VVM6</accession>
<dbReference type="Gene3D" id="1.10.150.240">
    <property type="entry name" value="Putative phosphatase, domain 2"/>
    <property type="match status" value="1"/>
</dbReference>
<reference evidence="1 2" key="1">
    <citation type="submission" date="2018-12" db="EMBL/GenBank/DDBJ databases">
        <title>Rubrispira sanarue gen. nov., sp., nov., a member of the order Silvanigrellales, isolated from a brackish lake in Hamamatsu Japan.</title>
        <authorList>
            <person name="Maejima Y."/>
            <person name="Iino T."/>
            <person name="Muraguchi Y."/>
            <person name="Fukuda K."/>
            <person name="Nojiri H."/>
            <person name="Ohkuma M."/>
            <person name="Moriuchi R."/>
            <person name="Dohra H."/>
            <person name="Kimbara K."/>
            <person name="Shintani M."/>
        </authorList>
    </citation>
    <scope>NUCLEOTIDE SEQUENCE [LARGE SCALE GENOMIC DNA]</scope>
    <source>
        <strain evidence="1 2">RF1110005</strain>
    </source>
</reference>
<dbReference type="OrthoDB" id="9782449at2"/>
<gene>
    <name evidence="1" type="ORF">JCM31447_20420</name>
</gene>